<comment type="caution">
    <text evidence="4">The sequence shown here is derived from an EMBL/GenBank/DDBJ whole genome shotgun (WGS) entry which is preliminary data.</text>
</comment>
<gene>
    <name evidence="4" type="ORF">HPB51_001660</name>
</gene>
<reference evidence="4" key="2">
    <citation type="submission" date="2021-09" db="EMBL/GenBank/DDBJ databases">
        <authorList>
            <person name="Jia N."/>
            <person name="Wang J."/>
            <person name="Shi W."/>
            <person name="Du L."/>
            <person name="Sun Y."/>
            <person name="Zhan W."/>
            <person name="Jiang J."/>
            <person name="Wang Q."/>
            <person name="Zhang B."/>
            <person name="Ji P."/>
            <person name="Sakyi L.B."/>
            <person name="Cui X."/>
            <person name="Yuan T."/>
            <person name="Jiang B."/>
            <person name="Yang W."/>
            <person name="Lam T.T.-Y."/>
            <person name="Chang Q."/>
            <person name="Ding S."/>
            <person name="Wang X."/>
            <person name="Zhu J."/>
            <person name="Ruan X."/>
            <person name="Zhao L."/>
            <person name="Wei J."/>
            <person name="Que T."/>
            <person name="Du C."/>
            <person name="Cheng J."/>
            <person name="Dai P."/>
            <person name="Han X."/>
            <person name="Huang E."/>
            <person name="Gao Y."/>
            <person name="Liu J."/>
            <person name="Shao H."/>
            <person name="Ye R."/>
            <person name="Li L."/>
            <person name="Wei W."/>
            <person name="Wang X."/>
            <person name="Wang C."/>
            <person name="Huo Q."/>
            <person name="Li W."/>
            <person name="Guo W."/>
            <person name="Chen H."/>
            <person name="Chen S."/>
            <person name="Zhou L."/>
            <person name="Zhou L."/>
            <person name="Ni X."/>
            <person name="Tian J."/>
            <person name="Zhou Y."/>
            <person name="Sheng Y."/>
            <person name="Liu T."/>
            <person name="Pan Y."/>
            <person name="Xia L."/>
            <person name="Li J."/>
            <person name="Zhao F."/>
            <person name="Cao W."/>
        </authorList>
    </citation>
    <scope>NUCLEOTIDE SEQUENCE</scope>
    <source>
        <strain evidence="4">Rmic-2018</strain>
        <tissue evidence="4">Larvae</tissue>
    </source>
</reference>
<dbReference type="AlphaFoldDB" id="A0A9J6EWA8"/>
<evidence type="ECO:0000313" key="5">
    <source>
        <dbReference type="Proteomes" id="UP000821866"/>
    </source>
</evidence>
<proteinExistence type="predicted"/>
<name>A0A9J6EWA8_RHIMP</name>
<accession>A0A9J6EWA8</accession>
<feature type="domain" description="CCHC-type" evidence="3">
    <location>
        <begin position="39"/>
        <end position="53"/>
    </location>
</feature>
<feature type="region of interest" description="Disordered" evidence="2">
    <location>
        <begin position="109"/>
        <end position="187"/>
    </location>
</feature>
<dbReference type="PROSITE" id="PS50158">
    <property type="entry name" value="ZF_CCHC"/>
    <property type="match status" value="1"/>
</dbReference>
<evidence type="ECO:0000259" key="3">
    <source>
        <dbReference type="PROSITE" id="PS50158"/>
    </source>
</evidence>
<dbReference type="SMART" id="SM00343">
    <property type="entry name" value="ZnF_C2HC"/>
    <property type="match status" value="1"/>
</dbReference>
<feature type="compositionally biased region" description="Basic and acidic residues" evidence="2">
    <location>
        <begin position="110"/>
        <end position="123"/>
    </location>
</feature>
<keyword evidence="1" id="KW-0863">Zinc-finger</keyword>
<reference evidence="4" key="1">
    <citation type="journal article" date="2020" name="Cell">
        <title>Large-Scale Comparative Analyses of Tick Genomes Elucidate Their Genetic Diversity and Vector Capacities.</title>
        <authorList>
            <consortium name="Tick Genome and Microbiome Consortium (TIGMIC)"/>
            <person name="Jia N."/>
            <person name="Wang J."/>
            <person name="Shi W."/>
            <person name="Du L."/>
            <person name="Sun Y."/>
            <person name="Zhan W."/>
            <person name="Jiang J.F."/>
            <person name="Wang Q."/>
            <person name="Zhang B."/>
            <person name="Ji P."/>
            <person name="Bell-Sakyi L."/>
            <person name="Cui X.M."/>
            <person name="Yuan T.T."/>
            <person name="Jiang B.G."/>
            <person name="Yang W.F."/>
            <person name="Lam T.T."/>
            <person name="Chang Q.C."/>
            <person name="Ding S.J."/>
            <person name="Wang X.J."/>
            <person name="Zhu J.G."/>
            <person name="Ruan X.D."/>
            <person name="Zhao L."/>
            <person name="Wei J.T."/>
            <person name="Ye R.Z."/>
            <person name="Que T.C."/>
            <person name="Du C.H."/>
            <person name="Zhou Y.H."/>
            <person name="Cheng J.X."/>
            <person name="Dai P.F."/>
            <person name="Guo W.B."/>
            <person name="Han X.H."/>
            <person name="Huang E.J."/>
            <person name="Li L.F."/>
            <person name="Wei W."/>
            <person name="Gao Y.C."/>
            <person name="Liu J.Z."/>
            <person name="Shao H.Z."/>
            <person name="Wang X."/>
            <person name="Wang C.C."/>
            <person name="Yang T.C."/>
            <person name="Huo Q.B."/>
            <person name="Li W."/>
            <person name="Chen H.Y."/>
            <person name="Chen S.E."/>
            <person name="Zhou L.G."/>
            <person name="Ni X.B."/>
            <person name="Tian J.H."/>
            <person name="Sheng Y."/>
            <person name="Liu T."/>
            <person name="Pan Y.S."/>
            <person name="Xia L.Y."/>
            <person name="Li J."/>
            <person name="Zhao F."/>
            <person name="Cao W.C."/>
        </authorList>
    </citation>
    <scope>NUCLEOTIDE SEQUENCE</scope>
    <source>
        <strain evidence="4">Rmic-2018</strain>
    </source>
</reference>
<evidence type="ECO:0000256" key="2">
    <source>
        <dbReference type="SAM" id="MobiDB-lite"/>
    </source>
</evidence>
<dbReference type="SUPFAM" id="SSF57756">
    <property type="entry name" value="Retrovirus zinc finger-like domains"/>
    <property type="match status" value="1"/>
</dbReference>
<dbReference type="GO" id="GO:0008270">
    <property type="term" value="F:zinc ion binding"/>
    <property type="evidence" value="ECO:0007669"/>
    <property type="project" value="UniProtKB-KW"/>
</dbReference>
<dbReference type="Pfam" id="PF00098">
    <property type="entry name" value="zf-CCHC"/>
    <property type="match status" value="1"/>
</dbReference>
<dbReference type="Gene3D" id="4.10.60.10">
    <property type="entry name" value="Zinc finger, CCHC-type"/>
    <property type="match status" value="1"/>
</dbReference>
<dbReference type="EMBL" id="JABSTU010000001">
    <property type="protein sequence ID" value="KAH8038487.1"/>
    <property type="molecule type" value="Genomic_DNA"/>
</dbReference>
<keyword evidence="1" id="KW-0479">Metal-binding</keyword>
<organism evidence="4 5">
    <name type="scientific">Rhipicephalus microplus</name>
    <name type="common">Cattle tick</name>
    <name type="synonym">Boophilus microplus</name>
    <dbReference type="NCBI Taxonomy" id="6941"/>
    <lineage>
        <taxon>Eukaryota</taxon>
        <taxon>Metazoa</taxon>
        <taxon>Ecdysozoa</taxon>
        <taxon>Arthropoda</taxon>
        <taxon>Chelicerata</taxon>
        <taxon>Arachnida</taxon>
        <taxon>Acari</taxon>
        <taxon>Parasitiformes</taxon>
        <taxon>Ixodida</taxon>
        <taxon>Ixodoidea</taxon>
        <taxon>Ixodidae</taxon>
        <taxon>Rhipicephalinae</taxon>
        <taxon>Rhipicephalus</taxon>
        <taxon>Boophilus</taxon>
    </lineage>
</organism>
<keyword evidence="1" id="KW-0862">Zinc</keyword>
<dbReference type="Proteomes" id="UP000821866">
    <property type="component" value="Chromosome 1"/>
</dbReference>
<evidence type="ECO:0000313" key="4">
    <source>
        <dbReference type="EMBL" id="KAH8038487.1"/>
    </source>
</evidence>
<dbReference type="GO" id="GO:0003676">
    <property type="term" value="F:nucleic acid binding"/>
    <property type="evidence" value="ECO:0007669"/>
    <property type="project" value="InterPro"/>
</dbReference>
<evidence type="ECO:0000256" key="1">
    <source>
        <dbReference type="PROSITE-ProRule" id="PRU00047"/>
    </source>
</evidence>
<sequence length="187" mass="20781">MKNSTTVVILFEGLRVPNYAMCGPSIVKYTLYRRQTDVCYTCGRLGHRADVCPTPGNVICHGCGMTSPGDQHVCSPKCAFLGGPHSKADRTCTQKFEIPYIVRQRRRERRNFDKDFPPIHHLSEPANKSRSQSRSSRGRSRYKSGPDTQAVPSPGAVPDHGARPSAFRCLLPQRPSGLTASKDPRNR</sequence>
<dbReference type="InterPro" id="IPR001878">
    <property type="entry name" value="Znf_CCHC"/>
</dbReference>
<protein>
    <recommendedName>
        <fullName evidence="3">CCHC-type domain-containing protein</fullName>
    </recommendedName>
</protein>
<dbReference type="InterPro" id="IPR036875">
    <property type="entry name" value="Znf_CCHC_sf"/>
</dbReference>
<keyword evidence="5" id="KW-1185">Reference proteome</keyword>